<reference evidence="3" key="1">
    <citation type="submission" date="2015-09" db="EMBL/GenBank/DDBJ databases">
        <authorList>
            <consortium name="Pathogen Informatics"/>
        </authorList>
    </citation>
    <scope>NUCLEOTIDE SEQUENCE [LARGE SCALE GENOMIC DNA]</scope>
    <source>
        <strain evidence="3">Lake Konstanz</strain>
    </source>
</reference>
<dbReference type="Proteomes" id="UP000051952">
    <property type="component" value="Unassembled WGS sequence"/>
</dbReference>
<dbReference type="EMBL" id="CYKH01001870">
    <property type="protein sequence ID" value="CUG90868.1"/>
    <property type="molecule type" value="Genomic_DNA"/>
</dbReference>
<evidence type="ECO:0000313" key="2">
    <source>
        <dbReference type="EMBL" id="CUG90868.1"/>
    </source>
</evidence>
<dbReference type="VEuPathDB" id="TriTrypDB:BSAL_29025"/>
<sequence>MTIFLLSFWIQLLCYNCFPPSPRLSNLRKRQMDIPQDILDRIERERPSGKRRTFTAEQMRDAIDYAHAHSVPRASKEKNIAYTTCQALVRTMGCQPCLPCARCARSPKYFNDEEEAEVMKKVDQLRADGTRITASSVATIGRDIQQRHCSLQLAEHGGARVFSCAHANGLLRRAPLRASATTDEIPDVNAPEDVPMALEAVVSECASYPERLQQRVDKEEVVLDPKIIVDWVMKKNSIGQPFKILPDSEKIKQQYKRARAERRSLAKAKATFKCQTNMVLIVNEVD</sequence>
<accession>A0A0S4JHC7</accession>
<organism evidence="2 3">
    <name type="scientific">Bodo saltans</name>
    <name type="common">Flagellated protozoan</name>
    <dbReference type="NCBI Taxonomy" id="75058"/>
    <lineage>
        <taxon>Eukaryota</taxon>
        <taxon>Discoba</taxon>
        <taxon>Euglenozoa</taxon>
        <taxon>Kinetoplastea</taxon>
        <taxon>Metakinetoplastina</taxon>
        <taxon>Eubodonida</taxon>
        <taxon>Bodonidae</taxon>
        <taxon>Bodo</taxon>
    </lineage>
</organism>
<feature type="chain" id="PRO_5012633425" evidence="1">
    <location>
        <begin position="16"/>
        <end position="286"/>
    </location>
</feature>
<keyword evidence="3" id="KW-1185">Reference proteome</keyword>
<protein>
    <submittedName>
        <fullName evidence="2">GPI-anchored surface protein, putative</fullName>
    </submittedName>
</protein>
<evidence type="ECO:0000313" key="3">
    <source>
        <dbReference type="Proteomes" id="UP000051952"/>
    </source>
</evidence>
<gene>
    <name evidence="2" type="ORF">BSAL_29025</name>
</gene>
<evidence type="ECO:0000256" key="1">
    <source>
        <dbReference type="SAM" id="SignalP"/>
    </source>
</evidence>
<feature type="signal peptide" evidence="1">
    <location>
        <begin position="1"/>
        <end position="15"/>
    </location>
</feature>
<proteinExistence type="predicted"/>
<name>A0A0S4JHC7_BODSA</name>
<keyword evidence="1" id="KW-0732">Signal</keyword>
<dbReference type="AlphaFoldDB" id="A0A0S4JHC7"/>